<accession>A0A7J7V3U1</accession>
<sequence>MARPGFLRLCAVQRWDPWVWPTSLGQSIKEPQMGGQGLPLWGDRSWGSHTVRGHRPGWGTLPQPVHEFCARGSSILYNREVICKLTITPTHKMDAPMWLKVAAPMWTQDSWQGRALVGDQATR</sequence>
<reference evidence="1 2" key="1">
    <citation type="journal article" date="2020" name="Nature">
        <title>Six reference-quality genomes reveal evolution of bat adaptations.</title>
        <authorList>
            <person name="Jebb D."/>
            <person name="Huang Z."/>
            <person name="Pippel M."/>
            <person name="Hughes G.M."/>
            <person name="Lavrichenko K."/>
            <person name="Devanna P."/>
            <person name="Winkler S."/>
            <person name="Jermiin L.S."/>
            <person name="Skirmuntt E.C."/>
            <person name="Katzourakis A."/>
            <person name="Burkitt-Gray L."/>
            <person name="Ray D.A."/>
            <person name="Sullivan K.A.M."/>
            <person name="Roscito J.G."/>
            <person name="Kirilenko B.M."/>
            <person name="Davalos L.M."/>
            <person name="Corthals A.P."/>
            <person name="Power M.L."/>
            <person name="Jones G."/>
            <person name="Ransome R.D."/>
            <person name="Dechmann D.K.N."/>
            <person name="Locatelli A.G."/>
            <person name="Puechmaille S.J."/>
            <person name="Fedrigo O."/>
            <person name="Jarvis E.D."/>
            <person name="Hiller M."/>
            <person name="Vernes S.C."/>
            <person name="Myers E.W."/>
            <person name="Teeling E.C."/>
        </authorList>
    </citation>
    <scope>NUCLEOTIDE SEQUENCE [LARGE SCALE GENOMIC DNA]</scope>
    <source>
        <strain evidence="1">MMyoMyo1</strain>
        <tissue evidence="1">Flight muscle</tissue>
    </source>
</reference>
<gene>
    <name evidence="1" type="ORF">mMyoMyo1_008471</name>
</gene>
<dbReference type="AlphaFoldDB" id="A0A7J7V3U1"/>
<organism evidence="1 2">
    <name type="scientific">Myotis myotis</name>
    <name type="common">Greater mouse-eared bat</name>
    <name type="synonym">Vespertilio myotis</name>
    <dbReference type="NCBI Taxonomy" id="51298"/>
    <lineage>
        <taxon>Eukaryota</taxon>
        <taxon>Metazoa</taxon>
        <taxon>Chordata</taxon>
        <taxon>Craniata</taxon>
        <taxon>Vertebrata</taxon>
        <taxon>Euteleostomi</taxon>
        <taxon>Mammalia</taxon>
        <taxon>Eutheria</taxon>
        <taxon>Laurasiatheria</taxon>
        <taxon>Chiroptera</taxon>
        <taxon>Yangochiroptera</taxon>
        <taxon>Vespertilionidae</taxon>
        <taxon>Myotis</taxon>
    </lineage>
</organism>
<comment type="caution">
    <text evidence="1">The sequence shown here is derived from an EMBL/GenBank/DDBJ whole genome shotgun (WGS) entry which is preliminary data.</text>
</comment>
<dbReference type="Proteomes" id="UP000527355">
    <property type="component" value="Unassembled WGS sequence"/>
</dbReference>
<evidence type="ECO:0000313" key="2">
    <source>
        <dbReference type="Proteomes" id="UP000527355"/>
    </source>
</evidence>
<keyword evidence="2" id="KW-1185">Reference proteome</keyword>
<protein>
    <submittedName>
        <fullName evidence="1">Uncharacterized protein</fullName>
    </submittedName>
</protein>
<evidence type="ECO:0000313" key="1">
    <source>
        <dbReference type="EMBL" id="KAF6319732.1"/>
    </source>
</evidence>
<proteinExistence type="predicted"/>
<dbReference type="EMBL" id="JABWUV010000011">
    <property type="protein sequence ID" value="KAF6319732.1"/>
    <property type="molecule type" value="Genomic_DNA"/>
</dbReference>
<name>A0A7J7V3U1_MYOMY</name>